<dbReference type="InterPro" id="IPR050987">
    <property type="entry name" value="AtrR-like"/>
</dbReference>
<dbReference type="OrthoDB" id="2123952at2759"/>
<feature type="region of interest" description="Disordered" evidence="2">
    <location>
        <begin position="51"/>
        <end position="94"/>
    </location>
</feature>
<feature type="compositionally biased region" description="Polar residues" evidence="2">
    <location>
        <begin position="51"/>
        <end position="69"/>
    </location>
</feature>
<dbReference type="InterPro" id="IPR007219">
    <property type="entry name" value="XnlR_reg_dom"/>
</dbReference>
<dbReference type="GO" id="GO:0006351">
    <property type="term" value="P:DNA-templated transcription"/>
    <property type="evidence" value="ECO:0007669"/>
    <property type="project" value="InterPro"/>
</dbReference>
<feature type="compositionally biased region" description="Basic and acidic residues" evidence="2">
    <location>
        <begin position="19"/>
        <end position="29"/>
    </location>
</feature>
<evidence type="ECO:0000256" key="2">
    <source>
        <dbReference type="SAM" id="MobiDB-lite"/>
    </source>
</evidence>
<dbReference type="PANTHER" id="PTHR46910:SF25">
    <property type="entry name" value="ABC-TRANSPORTER-REGULATING TRANSCRIPTION FACTOR"/>
    <property type="match status" value="1"/>
</dbReference>
<reference evidence="4 5" key="1">
    <citation type="submission" date="2013-03" db="EMBL/GenBank/DDBJ databases">
        <title>The Genome Sequence of Phialophora europaea CBS 101466.</title>
        <authorList>
            <consortium name="The Broad Institute Genomics Platform"/>
            <person name="Cuomo C."/>
            <person name="de Hoog S."/>
            <person name="Gorbushina A."/>
            <person name="Walker B."/>
            <person name="Young S.K."/>
            <person name="Zeng Q."/>
            <person name="Gargeya S."/>
            <person name="Fitzgerald M."/>
            <person name="Haas B."/>
            <person name="Abouelleil A."/>
            <person name="Allen A.W."/>
            <person name="Alvarado L."/>
            <person name="Arachchi H.M."/>
            <person name="Berlin A.M."/>
            <person name="Chapman S.B."/>
            <person name="Gainer-Dewar J."/>
            <person name="Goldberg J."/>
            <person name="Griggs A."/>
            <person name="Gujja S."/>
            <person name="Hansen M."/>
            <person name="Howarth C."/>
            <person name="Imamovic A."/>
            <person name="Ireland A."/>
            <person name="Larimer J."/>
            <person name="McCowan C."/>
            <person name="Murphy C."/>
            <person name="Pearson M."/>
            <person name="Poon T.W."/>
            <person name="Priest M."/>
            <person name="Roberts A."/>
            <person name="Saif S."/>
            <person name="Shea T."/>
            <person name="Sisk P."/>
            <person name="Sykes S."/>
            <person name="Wortman J."/>
            <person name="Nusbaum C."/>
            <person name="Birren B."/>
        </authorList>
    </citation>
    <scope>NUCLEOTIDE SEQUENCE [LARGE SCALE GENOMIC DNA]</scope>
    <source>
        <strain evidence="4 5">CBS 101466</strain>
    </source>
</reference>
<dbReference type="SMART" id="SM00906">
    <property type="entry name" value="Fungal_trans"/>
    <property type="match status" value="1"/>
</dbReference>
<protein>
    <recommendedName>
        <fullName evidence="3">Xylanolytic transcriptional activator regulatory domain-containing protein</fullName>
    </recommendedName>
</protein>
<sequence length="550" mass="61566">MKCTYTAPSRKTTPKKQRSQGEADCSARKTEARFEHLESLLEQLKERLDISTQKSGAQTQSHSPMTSAQVPWEKVSRSHDRHAGHNDTPAKLTNIPPRDEVLHIVQVFLDKFNSVLPLFQAETLLLMVHEFYNLVPRERSPVAYAAINVVIALTYRHAMIGDSETSYALEHLRRAQSVLSAVILGETDLLNIQVLLGMVILLQGSQDHQPPLILIATTMRLVHKIGLHNRASSMYLDPVVARQRTCVFWLAYILDKDTSMRMKQPSIQLDDDIDLDLPSQTAGDYRSVDASRLPTGCITTADGTMEFDFFLSRIQLAIIQGGVYDYLYSTRSQKRSGEERAAALESVVRALNQWKASIPPDFCAAGAVREVPLESLRFLAGLHATSLSCTTLIDRAHAWNDQWVTSLRTSALRGTNPLLPPSWEAVVDEARDLLALFRVLPVADHSNFWITSCTYMSAMMLLTAKAMQKPLDRSSSQDDELVADGLHTVNEMLEESGSESLRWFRDTCTELSLEVRRRREIASTTVNGWNDGIESTSANRDVAAHSSFDL</sequence>
<evidence type="ECO:0000313" key="5">
    <source>
        <dbReference type="Proteomes" id="UP000030752"/>
    </source>
</evidence>
<dbReference type="CDD" id="cd12148">
    <property type="entry name" value="fungal_TF_MHR"/>
    <property type="match status" value="1"/>
</dbReference>
<feature type="domain" description="Xylanolytic transcriptional activator regulatory" evidence="3">
    <location>
        <begin position="211"/>
        <end position="284"/>
    </location>
</feature>
<organism evidence="4 5">
    <name type="scientific">Cyphellophora europaea (strain CBS 101466)</name>
    <name type="common">Phialophora europaea</name>
    <dbReference type="NCBI Taxonomy" id="1220924"/>
    <lineage>
        <taxon>Eukaryota</taxon>
        <taxon>Fungi</taxon>
        <taxon>Dikarya</taxon>
        <taxon>Ascomycota</taxon>
        <taxon>Pezizomycotina</taxon>
        <taxon>Eurotiomycetes</taxon>
        <taxon>Chaetothyriomycetidae</taxon>
        <taxon>Chaetothyriales</taxon>
        <taxon>Cyphellophoraceae</taxon>
        <taxon>Cyphellophora</taxon>
    </lineage>
</organism>
<feature type="compositionally biased region" description="Basic and acidic residues" evidence="2">
    <location>
        <begin position="74"/>
        <end position="85"/>
    </location>
</feature>
<dbReference type="AlphaFoldDB" id="W2RPD9"/>
<dbReference type="STRING" id="1220924.W2RPD9"/>
<feature type="compositionally biased region" description="Polar residues" evidence="2">
    <location>
        <begin position="1"/>
        <end position="11"/>
    </location>
</feature>
<dbReference type="eggNOG" id="ENOG502SJKV">
    <property type="taxonomic scope" value="Eukaryota"/>
</dbReference>
<dbReference type="GO" id="GO:0003677">
    <property type="term" value="F:DNA binding"/>
    <property type="evidence" value="ECO:0007669"/>
    <property type="project" value="InterPro"/>
</dbReference>
<dbReference type="RefSeq" id="XP_008718931.1">
    <property type="nucleotide sequence ID" value="XM_008720709.1"/>
</dbReference>
<dbReference type="PANTHER" id="PTHR46910">
    <property type="entry name" value="TRANSCRIPTION FACTOR PDR1"/>
    <property type="match status" value="1"/>
</dbReference>
<keyword evidence="5" id="KW-1185">Reference proteome</keyword>
<dbReference type="GO" id="GO:0003700">
    <property type="term" value="F:DNA-binding transcription factor activity"/>
    <property type="evidence" value="ECO:0007669"/>
    <property type="project" value="InterPro"/>
</dbReference>
<keyword evidence="1" id="KW-0539">Nucleus</keyword>
<dbReference type="Pfam" id="PF04082">
    <property type="entry name" value="Fungal_trans"/>
    <property type="match status" value="1"/>
</dbReference>
<dbReference type="InParanoid" id="W2RPD9"/>
<evidence type="ECO:0000313" key="4">
    <source>
        <dbReference type="EMBL" id="ETN38342.1"/>
    </source>
</evidence>
<dbReference type="GO" id="GO:0008270">
    <property type="term" value="F:zinc ion binding"/>
    <property type="evidence" value="ECO:0007669"/>
    <property type="project" value="InterPro"/>
</dbReference>
<name>W2RPD9_CYPE1</name>
<evidence type="ECO:0000259" key="3">
    <source>
        <dbReference type="SMART" id="SM00906"/>
    </source>
</evidence>
<feature type="region of interest" description="Disordered" evidence="2">
    <location>
        <begin position="1"/>
        <end position="29"/>
    </location>
</feature>
<dbReference type="Proteomes" id="UP000030752">
    <property type="component" value="Unassembled WGS sequence"/>
</dbReference>
<gene>
    <name evidence="4" type="ORF">HMPREF1541_06377</name>
</gene>
<accession>W2RPD9</accession>
<dbReference type="EMBL" id="KB822722">
    <property type="protein sequence ID" value="ETN38342.1"/>
    <property type="molecule type" value="Genomic_DNA"/>
</dbReference>
<proteinExistence type="predicted"/>
<evidence type="ECO:0000256" key="1">
    <source>
        <dbReference type="ARBA" id="ARBA00023242"/>
    </source>
</evidence>
<dbReference type="GeneID" id="19973716"/>
<dbReference type="HOGENOM" id="CLU_011099_5_1_1"/>
<dbReference type="VEuPathDB" id="FungiDB:HMPREF1541_06377"/>